<gene>
    <name evidence="2" type="ORF">AKJ09_04888</name>
</gene>
<feature type="chain" id="PRO_5005466830" description="Lipoprotein" evidence="1">
    <location>
        <begin position="18"/>
        <end position="205"/>
    </location>
</feature>
<dbReference type="PROSITE" id="PS51257">
    <property type="entry name" value="PROKAR_LIPOPROTEIN"/>
    <property type="match status" value="1"/>
</dbReference>
<dbReference type="Proteomes" id="UP000064967">
    <property type="component" value="Chromosome"/>
</dbReference>
<dbReference type="KEGG" id="llu:AKJ09_04888"/>
<sequence>MRKTILSLATVASMLMAACSSSSSTGSGNFPAPPALGAEIDRMGRPLVNTALNHTFDTNDATKGAAKDEYNFNADMTTWPKYVPEFEANLAIYDALDTICGNQIFADTTKTDASRYQTLATVLSDDRIWVNAAAAACTTYLAVEANATKIITNTDCGGRKPSYEVAKLTYTLLATGQVGITVTDGTTQNPAKTQVATFPFLAPPP</sequence>
<keyword evidence="3" id="KW-1185">Reference proteome</keyword>
<dbReference type="RefSeq" id="WP_146649227.1">
    <property type="nucleotide sequence ID" value="NZ_CP012333.1"/>
</dbReference>
<evidence type="ECO:0008006" key="4">
    <source>
        <dbReference type="Google" id="ProtNLM"/>
    </source>
</evidence>
<reference evidence="2 3" key="1">
    <citation type="submission" date="2015-08" db="EMBL/GenBank/DDBJ databases">
        <authorList>
            <person name="Babu N.S."/>
            <person name="Beckwith C.J."/>
            <person name="Beseler K.G."/>
            <person name="Brison A."/>
            <person name="Carone J.V."/>
            <person name="Caskin T.P."/>
            <person name="Diamond M."/>
            <person name="Durham M.E."/>
            <person name="Foxe J.M."/>
            <person name="Go M."/>
            <person name="Henderson B.A."/>
            <person name="Jones I.B."/>
            <person name="McGettigan J.A."/>
            <person name="Micheletti S.J."/>
            <person name="Nasrallah M.E."/>
            <person name="Ortiz D."/>
            <person name="Piller C.R."/>
            <person name="Privatt S.R."/>
            <person name="Schneider S.L."/>
            <person name="Sharp S."/>
            <person name="Smith T.C."/>
            <person name="Stanton J.D."/>
            <person name="Ullery H.E."/>
            <person name="Wilson R.J."/>
            <person name="Serrano M.G."/>
            <person name="Buck G."/>
            <person name="Lee V."/>
            <person name="Wang Y."/>
            <person name="Carvalho R."/>
            <person name="Voegtly L."/>
            <person name="Shi R."/>
            <person name="Duckworth R."/>
            <person name="Johnson A."/>
            <person name="Loviza R."/>
            <person name="Walstead R."/>
            <person name="Shah Z."/>
            <person name="Kiflezghi M."/>
            <person name="Wade K."/>
            <person name="Ball S.L."/>
            <person name="Bradley K.W."/>
            <person name="Asai D.J."/>
            <person name="Bowman C.A."/>
            <person name="Russell D.A."/>
            <person name="Pope W.H."/>
            <person name="Jacobs-Sera D."/>
            <person name="Hendrix R.W."/>
            <person name="Hatfull G.F."/>
        </authorList>
    </citation>
    <scope>NUCLEOTIDE SEQUENCE [LARGE SCALE GENOMIC DNA]</scope>
    <source>
        <strain evidence="2 3">DSM 27648</strain>
    </source>
</reference>
<feature type="signal peptide" evidence="1">
    <location>
        <begin position="1"/>
        <end position="17"/>
    </location>
</feature>
<evidence type="ECO:0000313" key="3">
    <source>
        <dbReference type="Proteomes" id="UP000064967"/>
    </source>
</evidence>
<evidence type="ECO:0000313" key="2">
    <source>
        <dbReference type="EMBL" id="AKU98224.1"/>
    </source>
</evidence>
<protein>
    <recommendedName>
        <fullName evidence="4">Lipoprotein</fullName>
    </recommendedName>
</protein>
<name>A0A0K1PYL7_9BACT</name>
<proteinExistence type="predicted"/>
<evidence type="ECO:0000256" key="1">
    <source>
        <dbReference type="SAM" id="SignalP"/>
    </source>
</evidence>
<accession>A0A0K1PYL7</accession>
<dbReference type="EMBL" id="CP012333">
    <property type="protein sequence ID" value="AKU98224.1"/>
    <property type="molecule type" value="Genomic_DNA"/>
</dbReference>
<dbReference type="STRING" id="1391654.AKJ09_04888"/>
<dbReference type="OrthoDB" id="9791748at2"/>
<organism evidence="2 3">
    <name type="scientific">Labilithrix luteola</name>
    <dbReference type="NCBI Taxonomy" id="1391654"/>
    <lineage>
        <taxon>Bacteria</taxon>
        <taxon>Pseudomonadati</taxon>
        <taxon>Myxococcota</taxon>
        <taxon>Polyangia</taxon>
        <taxon>Polyangiales</taxon>
        <taxon>Labilitrichaceae</taxon>
        <taxon>Labilithrix</taxon>
    </lineage>
</organism>
<dbReference type="AlphaFoldDB" id="A0A0K1PYL7"/>
<keyword evidence="1" id="KW-0732">Signal</keyword>